<evidence type="ECO:0000256" key="1">
    <source>
        <dbReference type="SAM" id="MobiDB-lite"/>
    </source>
</evidence>
<gene>
    <name evidence="2" type="ORF">ACFQ4G_07100</name>
</gene>
<keyword evidence="3" id="KW-1185">Reference proteome</keyword>
<evidence type="ECO:0000313" key="3">
    <source>
        <dbReference type="Proteomes" id="UP001597176"/>
    </source>
</evidence>
<dbReference type="Proteomes" id="UP001597176">
    <property type="component" value="Unassembled WGS sequence"/>
</dbReference>
<dbReference type="EMBL" id="JBHTND010000007">
    <property type="protein sequence ID" value="MFD1301353.1"/>
    <property type="molecule type" value="Genomic_DNA"/>
</dbReference>
<name>A0ABW3WXF7_9HYPH</name>
<accession>A0ABW3WXF7</accession>
<comment type="caution">
    <text evidence="2">The sequence shown here is derived from an EMBL/GenBank/DDBJ whole genome shotgun (WGS) entry which is preliminary data.</text>
</comment>
<proteinExistence type="predicted"/>
<protein>
    <submittedName>
        <fullName evidence="2">Uncharacterized protein</fullName>
    </submittedName>
</protein>
<reference evidence="3" key="1">
    <citation type="journal article" date="2019" name="Int. J. Syst. Evol. Microbiol.">
        <title>The Global Catalogue of Microorganisms (GCM) 10K type strain sequencing project: providing services to taxonomists for standard genome sequencing and annotation.</title>
        <authorList>
            <consortium name="The Broad Institute Genomics Platform"/>
            <consortium name="The Broad Institute Genome Sequencing Center for Infectious Disease"/>
            <person name="Wu L."/>
            <person name="Ma J."/>
        </authorList>
    </citation>
    <scope>NUCLEOTIDE SEQUENCE [LARGE SCALE GENOMIC DNA]</scope>
    <source>
        <strain evidence="3">CCUG 56108</strain>
    </source>
</reference>
<feature type="region of interest" description="Disordered" evidence="1">
    <location>
        <begin position="1"/>
        <end position="21"/>
    </location>
</feature>
<organism evidence="2 3">
    <name type="scientific">Methylobacterium marchantiae</name>
    <dbReference type="NCBI Taxonomy" id="600331"/>
    <lineage>
        <taxon>Bacteria</taxon>
        <taxon>Pseudomonadati</taxon>
        <taxon>Pseudomonadota</taxon>
        <taxon>Alphaproteobacteria</taxon>
        <taxon>Hyphomicrobiales</taxon>
        <taxon>Methylobacteriaceae</taxon>
        <taxon>Methylobacterium</taxon>
    </lineage>
</organism>
<dbReference type="RefSeq" id="WP_379039970.1">
    <property type="nucleotide sequence ID" value="NZ_JBHTND010000007.1"/>
</dbReference>
<sequence>MRDAILKMMGTTEDELAGPPAEKQQGIEVAIKEKLVGALADVNI</sequence>
<evidence type="ECO:0000313" key="2">
    <source>
        <dbReference type="EMBL" id="MFD1301353.1"/>
    </source>
</evidence>